<reference evidence="13 14" key="1">
    <citation type="journal article" date="2021" name="BMC Biol.">
        <title>Horizontally acquired antibacterial genes associated with adaptive radiation of ladybird beetles.</title>
        <authorList>
            <person name="Li H.S."/>
            <person name="Tang X.F."/>
            <person name="Huang Y.H."/>
            <person name="Xu Z.Y."/>
            <person name="Chen M.L."/>
            <person name="Du X.Y."/>
            <person name="Qiu B.Y."/>
            <person name="Chen P.T."/>
            <person name="Zhang W."/>
            <person name="Slipinski A."/>
            <person name="Escalona H.E."/>
            <person name="Waterhouse R.M."/>
            <person name="Zwick A."/>
            <person name="Pang H."/>
        </authorList>
    </citation>
    <scope>NUCLEOTIDE SEQUENCE [LARGE SCALE GENOMIC DNA]</scope>
    <source>
        <strain evidence="13">SYSU2018</strain>
    </source>
</reference>
<dbReference type="EMBL" id="JABFTP020000165">
    <property type="protein sequence ID" value="KAL3284607.1"/>
    <property type="molecule type" value="Genomic_DNA"/>
</dbReference>
<evidence type="ECO:0000256" key="8">
    <source>
        <dbReference type="ARBA" id="ARBA00043025"/>
    </source>
</evidence>
<feature type="domain" description="GFO/IDH/MocA-like oxidoreductase" evidence="12">
    <location>
        <begin position="132"/>
        <end position="247"/>
    </location>
</feature>
<comment type="caution">
    <text evidence="13">The sequence shown here is derived from an EMBL/GenBank/DDBJ whole genome shotgun (WGS) entry which is preliminary data.</text>
</comment>
<dbReference type="PANTHER" id="PTHR22604:SF105">
    <property type="entry name" value="TRANS-1,2-DIHYDROBENZENE-1,2-DIOL DEHYDROGENASE"/>
    <property type="match status" value="1"/>
</dbReference>
<evidence type="ECO:0000256" key="6">
    <source>
        <dbReference type="ARBA" id="ARBA00042926"/>
    </source>
</evidence>
<dbReference type="EC" id="1.1.1.179" evidence="4"/>
<dbReference type="PANTHER" id="PTHR22604">
    <property type="entry name" value="OXIDOREDUCTASES"/>
    <property type="match status" value="1"/>
</dbReference>
<dbReference type="InterPro" id="IPR000683">
    <property type="entry name" value="Gfo/Idh/MocA-like_OxRdtase_N"/>
</dbReference>
<sequence length="331" mass="36801">MAPLRWAIVGAGKISHDFVCATQIHPEEHTVVAIASGSKEKAEKFALDHNIPKAYEGYEAIAKDPEVQVVYVGNLNTQHHATTKLMLEHGKNVLCEKPFTMNEKQTTELVNLARLKKVFLMEAIWSRCFPAYQKARELIDNGSIGDIKFVDISFGFGIQHVDRLTNKQFGGGAILDLGVYCLQFQQFVFRGFQPTKIVASGELTEHGVDATSSALISYPGGKLVSLTCSAEVKLSNEGIIYGTKGTIKIPNFWCPSQVITDQQTYTFDLPKHKASFNHMNSEGLSYEAHEVKRCIEEGKLESSKITLDESIQLAKLMDAMRKEVGLQFPED</sequence>
<dbReference type="InterPro" id="IPR050984">
    <property type="entry name" value="Gfo/Idh/MocA_domain"/>
</dbReference>
<comment type="similarity">
    <text evidence="1">Belongs to the Gfo/Idh/MocA family.</text>
</comment>
<evidence type="ECO:0000256" key="1">
    <source>
        <dbReference type="ARBA" id="ARBA00010928"/>
    </source>
</evidence>
<evidence type="ECO:0000256" key="10">
    <source>
        <dbReference type="ARBA" id="ARBA00049233"/>
    </source>
</evidence>
<evidence type="ECO:0000256" key="2">
    <source>
        <dbReference type="ARBA" id="ARBA00023002"/>
    </source>
</evidence>
<dbReference type="Gene3D" id="3.30.360.10">
    <property type="entry name" value="Dihydrodipicolinate Reductase, domain 2"/>
    <property type="match status" value="1"/>
</dbReference>
<dbReference type="GO" id="GO:0047115">
    <property type="term" value="F:trans-1,2-dihydrobenzene-1,2-diol dehydrogenase activity"/>
    <property type="evidence" value="ECO:0007669"/>
    <property type="project" value="UniProtKB-EC"/>
</dbReference>
<dbReference type="AlphaFoldDB" id="A0ABD2P1P0"/>
<dbReference type="InterPro" id="IPR036291">
    <property type="entry name" value="NAD(P)-bd_dom_sf"/>
</dbReference>
<evidence type="ECO:0000256" key="9">
    <source>
        <dbReference type="ARBA" id="ARBA00047423"/>
    </source>
</evidence>
<dbReference type="GO" id="GO:0047837">
    <property type="term" value="F:D-xylose 1-dehydrogenase (NADP+) activity"/>
    <property type="evidence" value="ECO:0007669"/>
    <property type="project" value="UniProtKB-EC"/>
</dbReference>
<feature type="domain" description="Gfo/Idh/MocA-like oxidoreductase N-terminal" evidence="11">
    <location>
        <begin position="4"/>
        <end position="121"/>
    </location>
</feature>
<dbReference type="Pfam" id="PF01408">
    <property type="entry name" value="GFO_IDH_MocA"/>
    <property type="match status" value="1"/>
</dbReference>
<dbReference type="Gene3D" id="3.40.50.720">
    <property type="entry name" value="NAD(P)-binding Rossmann-like Domain"/>
    <property type="match status" value="1"/>
</dbReference>
<comment type="catalytic activity">
    <reaction evidence="10">
        <text>D-xylose + NADP(+) = D-xylono-1,5-lactone + NADPH + H(+)</text>
        <dbReference type="Rhea" id="RHEA:22000"/>
        <dbReference type="ChEBI" id="CHEBI:15378"/>
        <dbReference type="ChEBI" id="CHEBI:15867"/>
        <dbReference type="ChEBI" id="CHEBI:53455"/>
        <dbReference type="ChEBI" id="CHEBI:57783"/>
        <dbReference type="ChEBI" id="CHEBI:58349"/>
        <dbReference type="EC" id="1.1.1.179"/>
    </reaction>
</comment>
<gene>
    <name evidence="13" type="ORF">HHI36_018761</name>
</gene>
<evidence type="ECO:0000259" key="11">
    <source>
        <dbReference type="Pfam" id="PF01408"/>
    </source>
</evidence>
<evidence type="ECO:0000256" key="5">
    <source>
        <dbReference type="ARBA" id="ARBA00040603"/>
    </source>
</evidence>
<dbReference type="Pfam" id="PF22725">
    <property type="entry name" value="GFO_IDH_MocA_C3"/>
    <property type="match status" value="1"/>
</dbReference>
<evidence type="ECO:0000256" key="4">
    <source>
        <dbReference type="ARBA" id="ARBA00038984"/>
    </source>
</evidence>
<keyword evidence="14" id="KW-1185">Reference proteome</keyword>
<dbReference type="SUPFAM" id="SSF55347">
    <property type="entry name" value="Glyceraldehyde-3-phosphate dehydrogenase-like, C-terminal domain"/>
    <property type="match status" value="1"/>
</dbReference>
<dbReference type="InterPro" id="IPR055170">
    <property type="entry name" value="GFO_IDH_MocA-like_dom"/>
</dbReference>
<dbReference type="Proteomes" id="UP001516400">
    <property type="component" value="Unassembled WGS sequence"/>
</dbReference>
<evidence type="ECO:0000256" key="7">
    <source>
        <dbReference type="ARBA" id="ARBA00042988"/>
    </source>
</evidence>
<evidence type="ECO:0000313" key="13">
    <source>
        <dbReference type="EMBL" id="KAL3284607.1"/>
    </source>
</evidence>
<name>A0ABD2P1P0_9CUCU</name>
<dbReference type="SUPFAM" id="SSF51735">
    <property type="entry name" value="NAD(P)-binding Rossmann-fold domains"/>
    <property type="match status" value="1"/>
</dbReference>
<dbReference type="EC" id="1.3.1.20" evidence="3"/>
<evidence type="ECO:0000259" key="12">
    <source>
        <dbReference type="Pfam" id="PF22725"/>
    </source>
</evidence>
<protein>
    <recommendedName>
        <fullName evidence="5">Trans-1,2-dihydrobenzene-1,2-diol dehydrogenase</fullName>
        <ecNumber evidence="4">1.1.1.179</ecNumber>
        <ecNumber evidence="3">1.3.1.20</ecNumber>
    </recommendedName>
    <alternativeName>
        <fullName evidence="8">D-xylose 1-dehydrogenase</fullName>
    </alternativeName>
    <alternativeName>
        <fullName evidence="7">D-xylose-NADP dehydrogenase</fullName>
    </alternativeName>
    <alternativeName>
        <fullName evidence="6">Dimeric dihydrodiol dehydrogenase</fullName>
    </alternativeName>
</protein>
<keyword evidence="2" id="KW-0560">Oxidoreductase</keyword>
<accession>A0ABD2P1P0</accession>
<proteinExistence type="inferred from homology"/>
<organism evidence="13 14">
    <name type="scientific">Cryptolaemus montrouzieri</name>
    <dbReference type="NCBI Taxonomy" id="559131"/>
    <lineage>
        <taxon>Eukaryota</taxon>
        <taxon>Metazoa</taxon>
        <taxon>Ecdysozoa</taxon>
        <taxon>Arthropoda</taxon>
        <taxon>Hexapoda</taxon>
        <taxon>Insecta</taxon>
        <taxon>Pterygota</taxon>
        <taxon>Neoptera</taxon>
        <taxon>Endopterygota</taxon>
        <taxon>Coleoptera</taxon>
        <taxon>Polyphaga</taxon>
        <taxon>Cucujiformia</taxon>
        <taxon>Coccinelloidea</taxon>
        <taxon>Coccinellidae</taxon>
        <taxon>Scymninae</taxon>
        <taxon>Scymnini</taxon>
        <taxon>Cryptolaemus</taxon>
    </lineage>
</organism>
<evidence type="ECO:0000256" key="3">
    <source>
        <dbReference type="ARBA" id="ARBA00038853"/>
    </source>
</evidence>
<evidence type="ECO:0000313" key="14">
    <source>
        <dbReference type="Proteomes" id="UP001516400"/>
    </source>
</evidence>
<comment type="catalytic activity">
    <reaction evidence="9">
        <text>(1R,2R)-1,2-dihydrobenzene-1,2-diol + NADP(+) = catechol + NADPH + H(+)</text>
        <dbReference type="Rhea" id="RHEA:16729"/>
        <dbReference type="ChEBI" id="CHEBI:10702"/>
        <dbReference type="ChEBI" id="CHEBI:15378"/>
        <dbReference type="ChEBI" id="CHEBI:18135"/>
        <dbReference type="ChEBI" id="CHEBI:57783"/>
        <dbReference type="ChEBI" id="CHEBI:58349"/>
        <dbReference type="EC" id="1.3.1.20"/>
    </reaction>
</comment>